<dbReference type="VEuPathDB" id="PlasmoDB:PVPAM_130040500"/>
<feature type="region of interest" description="Disordered" evidence="1">
    <location>
        <begin position="283"/>
        <end position="302"/>
    </location>
</feature>
<dbReference type="AlphaFoldDB" id="A0A565A2Y1"/>
<dbReference type="VEuPathDB" id="PlasmoDB:PVP01_1325500"/>
<dbReference type="Proteomes" id="UP000220605">
    <property type="component" value="Chromosome 13"/>
</dbReference>
<feature type="compositionally biased region" description="Polar residues" evidence="1">
    <location>
        <begin position="245"/>
        <end position="255"/>
    </location>
</feature>
<feature type="region of interest" description="Disordered" evidence="1">
    <location>
        <begin position="790"/>
        <end position="809"/>
    </location>
</feature>
<reference evidence="3" key="1">
    <citation type="submission" date="2016-07" db="EMBL/GenBank/DDBJ databases">
        <authorList>
            <consortium name="Pathogen Informatics"/>
        </authorList>
    </citation>
    <scope>NUCLEOTIDE SEQUENCE [LARGE SCALE GENOMIC DNA]</scope>
</reference>
<feature type="region of interest" description="Disordered" evidence="1">
    <location>
        <begin position="124"/>
        <end position="269"/>
    </location>
</feature>
<feature type="compositionally biased region" description="Low complexity" evidence="1">
    <location>
        <begin position="344"/>
        <end position="354"/>
    </location>
</feature>
<sequence>MEESLFINLEGKDHLLELIKKYEERVKRGQPANVVLPGGGRKNSFVSESDKLHLLQCLGRASFNKGGTLGGAKKKENVFRYHSFCINGGEVTSPPGGEKPALQRGSRGALQKGSHATLLGGSRAALQKGSHAALQREGPASSQKLSAAKGTAKQWLRPQQRSVKLVPKKASPEGVRDAEKAAPEEGEEDDASKKLHPSPPLNAKDTPTQPHGCSQLHKKEQHTQAAPTCNDKMKRQRGDNLPPLQKNNSSRSMQISKGKKKKKDSFKNNYGVDLVPSAVHGKKSCPNLAPRGVNPSRAKTVQSAEWVKKTASRTREGLPTEAGLKPQRGRTLVGRPNLVGGHPSICSSCSSDSRSASHRSKNPKWGTPRGGGKKGRLPGDEQSRHTSNLHMQVDHSLENSLILTLSSSSPSPSPSSSSPSSSSNVISSVSSYHKEGRRRSSGAVRVHPRETGHAVKVNESISRVATPCEMDAQKEEMCRDEGAPANGGEPVRQDEPLGHPRRSDEESQAVRRKKGKGNSRGKGPKRGVPNGEKAGQLHPTGQVHPPKQLPHADRLPHADDVGPADEMRHIVRHKKAITKLKKKILNGVKRIRGEAALANRGGEFAQFVKRAKRALEERRTGSRPSTGKAASPEGRGESESHPRADTCELFVQENKNEALIRRYLNRQKQLMNHVNAYILFHQRKYLKECLRRRRGDKKSGVAFSLEGGQIDQGVVKGEVSPEEGEKNERRDQPGVEMKGGEVSPVISLPQGGDLQMVVPPLLREATRRSSQGGHLEEDSTAKQSFLAAHEGEENAKKEPQGKLKKNQMNLKDKDSAQASIPHHRAFEEKVIQVGSFSSQRVKQFLNGSDIKTEEVGRTDGWGALGRSSLCPPHFDTLSKRSSKVNAMRSGRMFLCSSEEKPLLQKSLRGEKPLNEKPLNEKPLNEKPLRQNEAPREERLRAVRLKTGGEVRLAPNVRAYLLDNCAAVFAFLRSQLKRVNWSLTGGHSTGGSRSFGGGHSTMGSRSFGSTSPTKGAPPKREDPQRDYLLSLRRSVKRHLEELRRTKIVAFILSVLPEKGSSPCTPTCNVKPVGRPHTAAMRVGRLHTSANHEKSPNWIAPHPVRRRVPTNVFSRRRRGKIRST</sequence>
<feature type="region of interest" description="Disordered" evidence="1">
    <location>
        <begin position="89"/>
        <end position="112"/>
    </location>
</feature>
<feature type="compositionally biased region" description="Low complexity" evidence="1">
    <location>
        <begin position="404"/>
        <end position="431"/>
    </location>
</feature>
<protein>
    <submittedName>
        <fullName evidence="2">Uncharacterized protein</fullName>
    </submittedName>
</protein>
<accession>A0A565A2Y1</accession>
<feature type="region of interest" description="Disordered" evidence="1">
    <location>
        <begin position="984"/>
        <end position="1025"/>
    </location>
</feature>
<feature type="compositionally biased region" description="Gly residues" evidence="1">
    <location>
        <begin position="986"/>
        <end position="999"/>
    </location>
</feature>
<feature type="compositionally biased region" description="Basic residues" evidence="1">
    <location>
        <begin position="510"/>
        <end position="525"/>
    </location>
</feature>
<feature type="compositionally biased region" description="Basic and acidic residues" evidence="1">
    <location>
        <begin position="634"/>
        <end position="644"/>
    </location>
</feature>
<feature type="compositionally biased region" description="Basic and acidic residues" evidence="1">
    <location>
        <begin position="471"/>
        <end position="482"/>
    </location>
</feature>
<feature type="compositionally biased region" description="Polar residues" evidence="1">
    <location>
        <begin position="1000"/>
        <end position="1012"/>
    </location>
</feature>
<evidence type="ECO:0000256" key="1">
    <source>
        <dbReference type="SAM" id="MobiDB-lite"/>
    </source>
</evidence>
<feature type="region of interest" description="Disordered" evidence="1">
    <location>
        <begin position="614"/>
        <end position="644"/>
    </location>
</feature>
<dbReference type="VEuPathDB" id="PlasmoDB:PVX_085305"/>
<dbReference type="OrthoDB" id="383270at2759"/>
<feature type="region of interest" description="Disordered" evidence="1">
    <location>
        <begin position="904"/>
        <end position="937"/>
    </location>
</feature>
<feature type="compositionally biased region" description="Basic and acidic residues" evidence="1">
    <location>
        <begin position="491"/>
        <end position="509"/>
    </location>
</feature>
<feature type="region of interest" description="Disordered" evidence="1">
    <location>
        <begin position="404"/>
        <end position="562"/>
    </location>
</feature>
<organism evidence="2 3">
    <name type="scientific">Plasmodium vivax</name>
    <name type="common">malaria parasite P. vivax</name>
    <dbReference type="NCBI Taxonomy" id="5855"/>
    <lineage>
        <taxon>Eukaryota</taxon>
        <taxon>Sar</taxon>
        <taxon>Alveolata</taxon>
        <taxon>Apicomplexa</taxon>
        <taxon>Aconoidasida</taxon>
        <taxon>Haemosporida</taxon>
        <taxon>Plasmodiidae</taxon>
        <taxon>Plasmodium</taxon>
        <taxon>Plasmodium (Plasmodium)</taxon>
    </lineage>
</organism>
<dbReference type="EMBL" id="LT635624">
    <property type="protein sequence ID" value="VUZ98308.1"/>
    <property type="molecule type" value="Genomic_DNA"/>
</dbReference>
<feature type="region of interest" description="Disordered" evidence="1">
    <location>
        <begin position="715"/>
        <end position="752"/>
    </location>
</feature>
<dbReference type="VEuPathDB" id="PlasmoDB:PVW1_130032000"/>
<evidence type="ECO:0000313" key="2">
    <source>
        <dbReference type="EMBL" id="VUZ98308.1"/>
    </source>
</evidence>
<gene>
    <name evidence="2" type="ORF">PVP01_1325500</name>
</gene>
<feature type="compositionally biased region" description="Basic and acidic residues" evidence="1">
    <location>
        <begin position="170"/>
        <end position="183"/>
    </location>
</feature>
<name>A0A565A2Y1_PLAVI</name>
<feature type="region of interest" description="Disordered" evidence="1">
    <location>
        <begin position="307"/>
        <end position="385"/>
    </location>
</feature>
<feature type="compositionally biased region" description="Basic and acidic residues" evidence="1">
    <location>
        <begin position="723"/>
        <end position="733"/>
    </location>
</feature>
<feature type="compositionally biased region" description="Basic and acidic residues" evidence="1">
    <location>
        <begin position="550"/>
        <end position="562"/>
    </location>
</feature>
<evidence type="ECO:0000313" key="3">
    <source>
        <dbReference type="Proteomes" id="UP000220605"/>
    </source>
</evidence>
<proteinExistence type="predicted"/>
<feature type="compositionally biased region" description="Basic and acidic residues" evidence="1">
    <location>
        <begin position="790"/>
        <end position="801"/>
    </location>
</feature>